<feature type="transmembrane region" description="Helical" evidence="1">
    <location>
        <begin position="21"/>
        <end position="39"/>
    </location>
</feature>
<dbReference type="RefSeq" id="WP_251917908.1">
    <property type="nucleotide sequence ID" value="NZ_JAMRXG010000021.1"/>
</dbReference>
<evidence type="ECO:0000256" key="1">
    <source>
        <dbReference type="SAM" id="Phobius"/>
    </source>
</evidence>
<comment type="caution">
    <text evidence="2">The sequence shown here is derived from an EMBL/GenBank/DDBJ whole genome shotgun (WGS) entry which is preliminary data.</text>
</comment>
<sequence length="156" mass="16653">MKEHGSRKSMEDPGLVLRASLGTAALVLHAAMGVVFQYAENGRLITGLSTDAFARTGSDPHRFDAEGQTLGARLEEDEYDRKYGPLGARDCSTSLRRTSVSGCPKKMPASTVPSSAVGSCPGLAVVAESSNTRADVSRDAYEPSHDRHLVAFSRLK</sequence>
<protein>
    <submittedName>
        <fullName evidence="2">Uncharacterized protein</fullName>
    </submittedName>
</protein>
<gene>
    <name evidence="2" type="ORF">NDR86_33425</name>
</gene>
<keyword evidence="3" id="KW-1185">Reference proteome</keyword>
<evidence type="ECO:0000313" key="2">
    <source>
        <dbReference type="EMBL" id="MCM6778402.1"/>
    </source>
</evidence>
<name>A0A9X2IZR8_9NOCA</name>
<organism evidence="2 3">
    <name type="scientific">Nocardia pulmonis</name>
    <dbReference type="NCBI Taxonomy" id="2951408"/>
    <lineage>
        <taxon>Bacteria</taxon>
        <taxon>Bacillati</taxon>
        <taxon>Actinomycetota</taxon>
        <taxon>Actinomycetes</taxon>
        <taxon>Mycobacteriales</taxon>
        <taxon>Nocardiaceae</taxon>
        <taxon>Nocardia</taxon>
    </lineage>
</organism>
<accession>A0A9X2IZR8</accession>
<dbReference type="Proteomes" id="UP001139157">
    <property type="component" value="Unassembled WGS sequence"/>
</dbReference>
<proteinExistence type="predicted"/>
<keyword evidence="1" id="KW-0812">Transmembrane</keyword>
<reference evidence="2" key="1">
    <citation type="submission" date="2022-06" db="EMBL/GenBank/DDBJ databases">
        <title>Novel species in genus nocardia.</title>
        <authorList>
            <person name="Li F."/>
        </authorList>
    </citation>
    <scope>NUCLEOTIDE SEQUENCE</scope>
    <source>
        <strain evidence="2">CDC141</strain>
    </source>
</reference>
<dbReference type="AlphaFoldDB" id="A0A9X2IZR8"/>
<keyword evidence="1" id="KW-1133">Transmembrane helix</keyword>
<keyword evidence="1" id="KW-0472">Membrane</keyword>
<dbReference type="EMBL" id="JAMRXG010000021">
    <property type="protein sequence ID" value="MCM6778402.1"/>
    <property type="molecule type" value="Genomic_DNA"/>
</dbReference>
<evidence type="ECO:0000313" key="3">
    <source>
        <dbReference type="Proteomes" id="UP001139157"/>
    </source>
</evidence>